<dbReference type="AlphaFoldDB" id="A0A926IKI7"/>
<sequence>MVFYNEKIIIAEEVNKTLYIIRKSKKEIFMHLLLADGEGFEKRTLAADSIEDFDACFNHDELFLVYKNEEKELILKSLKDDKNEVIIENLDSIIYELNLIVREDDKNIFYMEASKEDKKIYYINHIIFNKGKIEKNVVDKIAAYNFINPLKVILEEDNIYIAYYFKNQICLKEYNLTNRTWSPSFTLTDNKNKLYLDMAVIGNNLHLVYSLYKDDNFNIKHEKFYIKKDDIIKEKEEELSGVGNHTDPILIYHLNKLWVVWKSTNQFLSTVSEDNGDSFTGNYTWRQSPSVDWVKYKYISDVREKGTRIDYSYGSYYPEIKFIGFGKSD</sequence>
<dbReference type="EMBL" id="JACRTG010000021">
    <property type="protein sequence ID" value="MBC8588541.1"/>
    <property type="molecule type" value="Genomic_DNA"/>
</dbReference>
<accession>A0A926IKI7</accession>
<dbReference type="Proteomes" id="UP000601171">
    <property type="component" value="Unassembled WGS sequence"/>
</dbReference>
<comment type="caution">
    <text evidence="1">The sequence shown here is derived from an EMBL/GenBank/DDBJ whole genome shotgun (WGS) entry which is preliminary data.</text>
</comment>
<dbReference type="RefSeq" id="WP_262429998.1">
    <property type="nucleotide sequence ID" value="NZ_JACRTG010000021.1"/>
</dbReference>
<evidence type="ECO:0000313" key="2">
    <source>
        <dbReference type="Proteomes" id="UP000601171"/>
    </source>
</evidence>
<evidence type="ECO:0000313" key="1">
    <source>
        <dbReference type="EMBL" id="MBC8588541.1"/>
    </source>
</evidence>
<proteinExistence type="predicted"/>
<organism evidence="1 2">
    <name type="scientific">Paratissierella segnis</name>
    <dbReference type="NCBI Taxonomy" id="2763679"/>
    <lineage>
        <taxon>Bacteria</taxon>
        <taxon>Bacillati</taxon>
        <taxon>Bacillota</taxon>
        <taxon>Tissierellia</taxon>
        <taxon>Tissierellales</taxon>
        <taxon>Tissierellaceae</taxon>
        <taxon>Paratissierella</taxon>
    </lineage>
</organism>
<protein>
    <submittedName>
        <fullName evidence="1">Uncharacterized protein</fullName>
    </submittedName>
</protein>
<reference evidence="1" key="1">
    <citation type="submission" date="2020-08" db="EMBL/GenBank/DDBJ databases">
        <title>Genome public.</title>
        <authorList>
            <person name="Liu C."/>
            <person name="Sun Q."/>
        </authorList>
    </citation>
    <scope>NUCLEOTIDE SEQUENCE</scope>
    <source>
        <strain evidence="1">BX21</strain>
    </source>
</reference>
<gene>
    <name evidence="1" type="ORF">H8707_09830</name>
</gene>
<name>A0A926IKI7_9FIRM</name>
<keyword evidence="2" id="KW-1185">Reference proteome</keyword>